<organism evidence="2 3">
    <name type="scientific">Roseisolibacter agri</name>
    <dbReference type="NCBI Taxonomy" id="2014610"/>
    <lineage>
        <taxon>Bacteria</taxon>
        <taxon>Pseudomonadati</taxon>
        <taxon>Gemmatimonadota</taxon>
        <taxon>Gemmatimonadia</taxon>
        <taxon>Gemmatimonadales</taxon>
        <taxon>Gemmatimonadaceae</taxon>
        <taxon>Roseisolibacter</taxon>
    </lineage>
</organism>
<reference evidence="2" key="1">
    <citation type="submission" date="2022-08" db="EMBL/GenBank/DDBJ databases">
        <title>Draft genome sequencing of Roseisolibacter agri AW1220.</title>
        <authorList>
            <person name="Tobiishi Y."/>
            <person name="Tonouchi A."/>
        </authorList>
    </citation>
    <scope>NUCLEOTIDE SEQUENCE</scope>
    <source>
        <strain evidence="2">AW1220</strain>
    </source>
</reference>
<keyword evidence="1" id="KW-0732">Signal</keyword>
<proteinExistence type="predicted"/>
<evidence type="ECO:0000313" key="3">
    <source>
        <dbReference type="Proteomes" id="UP001161325"/>
    </source>
</evidence>
<dbReference type="AlphaFoldDB" id="A0AA37Q924"/>
<feature type="signal peptide" evidence="1">
    <location>
        <begin position="1"/>
        <end position="42"/>
    </location>
</feature>
<gene>
    <name evidence="2" type="ORF">rosag_10590</name>
</gene>
<evidence type="ECO:0000256" key="1">
    <source>
        <dbReference type="SAM" id="SignalP"/>
    </source>
</evidence>
<dbReference type="EMBL" id="BRXS01000002">
    <property type="protein sequence ID" value="GLC24546.1"/>
    <property type="molecule type" value="Genomic_DNA"/>
</dbReference>
<feature type="chain" id="PRO_5041287398" evidence="1">
    <location>
        <begin position="43"/>
        <end position="205"/>
    </location>
</feature>
<keyword evidence="3" id="KW-1185">Reference proteome</keyword>
<evidence type="ECO:0000313" key="2">
    <source>
        <dbReference type="EMBL" id="GLC24546.1"/>
    </source>
</evidence>
<name>A0AA37Q924_9BACT</name>
<protein>
    <submittedName>
        <fullName evidence="2">Uncharacterized protein</fullName>
    </submittedName>
</protein>
<accession>A0AA37Q924</accession>
<comment type="caution">
    <text evidence="2">The sequence shown here is derived from an EMBL/GenBank/DDBJ whole genome shotgun (WGS) entry which is preliminary data.</text>
</comment>
<dbReference type="Proteomes" id="UP001161325">
    <property type="component" value="Unassembled WGS sequence"/>
</dbReference>
<sequence length="205" mass="21124">MRPLPLPRPGAPFGVRAPHAPRAATLLAVLALARAAVAGAQATVPTTFASAVPTPAPLKAPDLAAPAVRVVDLAPDGQERGWLGVELQRVQSGLAVSVSRSALRIASPNARVVAVRAILADADTTHGWKVRAVSLPVAAAKLVGCVDGRLANTVRLDIPTSGADALRGTRLAFELVGQVRAPGERRWSRVSERRIAGPVLAGIAP</sequence>